<keyword evidence="1" id="KW-0732">Signal</keyword>
<comment type="caution">
    <text evidence="2">The sequence shown here is derived from an EMBL/GenBank/DDBJ whole genome shotgun (WGS) entry which is preliminary data.</text>
</comment>
<evidence type="ECO:0000313" key="3">
    <source>
        <dbReference type="Proteomes" id="UP000076503"/>
    </source>
</evidence>
<reference evidence="2 3" key="1">
    <citation type="submission" date="2013-07" db="EMBL/GenBank/DDBJ databases">
        <title>Comparative Genomic and Metabolomic Analysis of Twelve Strains of Pseudoalteromonas luteoviolacea.</title>
        <authorList>
            <person name="Vynne N.G."/>
            <person name="Mansson M."/>
            <person name="Gram L."/>
        </authorList>
    </citation>
    <scope>NUCLEOTIDE SEQUENCE [LARGE SCALE GENOMIC DNA]</scope>
    <source>
        <strain evidence="2 3">H33</strain>
    </source>
</reference>
<sequence length="323" mass="36357">MSIRLAVGLFLLSLLSPLTHAANWHTVDQHTTIIEPVKEARYLLPNQVLIQGQKCAALIDSHGDFVALELLIAQIRSKLTVPLCYIVVTNLDPKQLSGIMLLKSAFPESTIYAAKDTSSSVRPLSHIIKDEVTQKLTGFQQSVLLSEQRIAKAPESDQLMWSAKLQQAKQRLSRWQSMPIPNIEQITKVTSIDLGKYPLLLSPAQGFKGPALQVYNQSNQALFGGHTVNLLPYVAQTNSSMWQQTLYTLEKDSQIKWILPGFGKPYKRAQLHLPLRFLSLLNAPDKQLQIARLRQDYLQNGISAEQFDAYFEQAEKQKKHASF</sequence>
<accession>A0A167F0J3</accession>
<evidence type="ECO:0000313" key="2">
    <source>
        <dbReference type="EMBL" id="KZN51450.1"/>
    </source>
</evidence>
<evidence type="ECO:0008006" key="4">
    <source>
        <dbReference type="Google" id="ProtNLM"/>
    </source>
</evidence>
<evidence type="ECO:0000256" key="1">
    <source>
        <dbReference type="SAM" id="SignalP"/>
    </source>
</evidence>
<organism evidence="2 3">
    <name type="scientific">Pseudoalteromonas luteoviolacea H33</name>
    <dbReference type="NCBI Taxonomy" id="1365251"/>
    <lineage>
        <taxon>Bacteria</taxon>
        <taxon>Pseudomonadati</taxon>
        <taxon>Pseudomonadota</taxon>
        <taxon>Gammaproteobacteria</taxon>
        <taxon>Alteromonadales</taxon>
        <taxon>Pseudoalteromonadaceae</taxon>
        <taxon>Pseudoalteromonas</taxon>
    </lineage>
</organism>
<dbReference type="AlphaFoldDB" id="A0A167F0J3"/>
<dbReference type="Gene3D" id="3.60.15.10">
    <property type="entry name" value="Ribonuclease Z/Hydroxyacylglutathione hydrolase-like"/>
    <property type="match status" value="1"/>
</dbReference>
<protein>
    <recommendedName>
        <fullName evidence="4">Metallo-beta-lactamase domain-containing protein</fullName>
    </recommendedName>
</protein>
<dbReference type="PATRIC" id="fig|1365251.3.peg.1963"/>
<dbReference type="RefSeq" id="WP_063361495.1">
    <property type="nucleotide sequence ID" value="NZ_AUXZ01000068.1"/>
</dbReference>
<dbReference type="SUPFAM" id="SSF56281">
    <property type="entry name" value="Metallo-hydrolase/oxidoreductase"/>
    <property type="match status" value="1"/>
</dbReference>
<feature type="chain" id="PRO_5007886075" description="Metallo-beta-lactamase domain-containing protein" evidence="1">
    <location>
        <begin position="22"/>
        <end position="323"/>
    </location>
</feature>
<dbReference type="Proteomes" id="UP000076503">
    <property type="component" value="Unassembled WGS sequence"/>
</dbReference>
<name>A0A167F0J3_9GAMM</name>
<dbReference type="InterPro" id="IPR036866">
    <property type="entry name" value="RibonucZ/Hydroxyglut_hydro"/>
</dbReference>
<proteinExistence type="predicted"/>
<dbReference type="OrthoDB" id="9769598at2"/>
<gene>
    <name evidence="2" type="ORF">N476_13765</name>
</gene>
<dbReference type="EMBL" id="AUXZ01000068">
    <property type="protein sequence ID" value="KZN51450.1"/>
    <property type="molecule type" value="Genomic_DNA"/>
</dbReference>
<feature type="signal peptide" evidence="1">
    <location>
        <begin position="1"/>
        <end position="21"/>
    </location>
</feature>